<dbReference type="PANTHER" id="PTHR43466:SF1">
    <property type="entry name" value="2-OXO-4-HYDROXY-4-CARBOXY-5-UREIDOIMIDAZOLINE DECARBOXYLASE-RELATED"/>
    <property type="match status" value="1"/>
</dbReference>
<evidence type="ECO:0000256" key="2">
    <source>
        <dbReference type="ARBA" id="ARBA00004754"/>
    </source>
</evidence>
<evidence type="ECO:0000256" key="3">
    <source>
        <dbReference type="ARBA" id="ARBA00012257"/>
    </source>
</evidence>
<protein>
    <recommendedName>
        <fullName evidence="3">2-oxo-4-hydroxy-4-carboxy-5-ureidoimidazoline decarboxylase</fullName>
        <ecNumber evidence="3">4.1.1.97</ecNumber>
    </recommendedName>
</protein>
<comment type="caution">
    <text evidence="9">The sequence shown here is derived from an EMBL/GenBank/DDBJ whole genome shotgun (WGS) entry which is preliminary data.</text>
</comment>
<dbReference type="PANTHER" id="PTHR43466">
    <property type="entry name" value="2-OXO-4-HYDROXY-4-CARBOXY-5-UREIDOIMIDAZOLINE DECARBOXYLASE-RELATED"/>
    <property type="match status" value="1"/>
</dbReference>
<keyword evidence="6 9" id="KW-0456">Lyase</keyword>
<evidence type="ECO:0000256" key="4">
    <source>
        <dbReference type="ARBA" id="ARBA00022631"/>
    </source>
</evidence>
<keyword evidence="10" id="KW-1185">Reference proteome</keyword>
<dbReference type="NCBIfam" id="NF010372">
    <property type="entry name" value="PRK13798.1"/>
    <property type="match status" value="1"/>
</dbReference>
<dbReference type="EMBL" id="JAMRXG010000016">
    <property type="protein sequence ID" value="MCM6777709.1"/>
    <property type="molecule type" value="Genomic_DNA"/>
</dbReference>
<gene>
    <name evidence="9" type="primary">uraD</name>
    <name evidence="9" type="ORF">NDR86_29915</name>
</gene>
<comment type="catalytic activity">
    <reaction evidence="1">
        <text>5-hydroxy-2-oxo-4-ureido-2,5-dihydro-1H-imidazole-5-carboxylate + H(+) = (S)-allantoin + CO2</text>
        <dbReference type="Rhea" id="RHEA:26301"/>
        <dbReference type="ChEBI" id="CHEBI:15378"/>
        <dbReference type="ChEBI" id="CHEBI:15678"/>
        <dbReference type="ChEBI" id="CHEBI:16526"/>
        <dbReference type="ChEBI" id="CHEBI:58639"/>
        <dbReference type="EC" id="4.1.1.97"/>
    </reaction>
</comment>
<dbReference type="SUPFAM" id="SSF158694">
    <property type="entry name" value="UraD-Like"/>
    <property type="match status" value="1"/>
</dbReference>
<feature type="domain" description="Oxo-4-hydroxy-4-carboxy-5-ureidoimidazoline decarboxylase" evidence="8">
    <location>
        <begin position="11"/>
        <end position="160"/>
    </location>
</feature>
<name>A0A9X2EC44_9NOCA</name>
<keyword evidence="4" id="KW-0659">Purine metabolism</keyword>
<evidence type="ECO:0000313" key="9">
    <source>
        <dbReference type="EMBL" id="MCM6777709.1"/>
    </source>
</evidence>
<feature type="region of interest" description="Disordered" evidence="7">
    <location>
        <begin position="71"/>
        <end position="92"/>
    </location>
</feature>
<organism evidence="9 10">
    <name type="scientific">Nocardia pulmonis</name>
    <dbReference type="NCBI Taxonomy" id="2951408"/>
    <lineage>
        <taxon>Bacteria</taxon>
        <taxon>Bacillati</taxon>
        <taxon>Actinomycetota</taxon>
        <taxon>Actinomycetes</taxon>
        <taxon>Mycobacteriales</taxon>
        <taxon>Nocardiaceae</taxon>
        <taxon>Nocardia</taxon>
    </lineage>
</organism>
<dbReference type="InterPro" id="IPR018020">
    <property type="entry name" value="OHCU_decarboxylase"/>
</dbReference>
<evidence type="ECO:0000256" key="1">
    <source>
        <dbReference type="ARBA" id="ARBA00001163"/>
    </source>
</evidence>
<dbReference type="Gene3D" id="1.10.3330.10">
    <property type="entry name" value="Oxo-4-hydroxy-4-carboxy-5-ureidoimidazoline decarboxylase"/>
    <property type="match status" value="1"/>
</dbReference>
<dbReference type="RefSeq" id="WP_251917065.1">
    <property type="nucleotide sequence ID" value="NZ_JAMRXG010000016.1"/>
</dbReference>
<dbReference type="AlphaFoldDB" id="A0A9X2EC44"/>
<evidence type="ECO:0000313" key="10">
    <source>
        <dbReference type="Proteomes" id="UP001139157"/>
    </source>
</evidence>
<comment type="pathway">
    <text evidence="2">Purine metabolism; urate degradation; (S)-allantoin from urate: step 3/3.</text>
</comment>
<sequence>MTEPLTIARINQLPAQVWRASLKDVVGVTEWIDKVAAARPYAGRGGLLELAEREVLALTEAQIRAALADHPRIGGTTAPGSQAAREQSGVDGSDTDLAERLLAGNLAYEAKFDHIYLVCAAGRSGPELLADLTTRLDNDPGTEILVTRKELAAIARKRLERMVIHEP</sequence>
<dbReference type="EC" id="4.1.1.97" evidence="3"/>
<dbReference type="InterPro" id="IPR036778">
    <property type="entry name" value="OHCU_decarboxylase_sf"/>
</dbReference>
<proteinExistence type="predicted"/>
<dbReference type="NCBIfam" id="TIGR03180">
    <property type="entry name" value="UraD_2"/>
    <property type="match status" value="1"/>
</dbReference>
<dbReference type="GO" id="GO:0051997">
    <property type="term" value="F:2-oxo-4-hydroxy-4-carboxy-5-ureidoimidazoline decarboxylase activity"/>
    <property type="evidence" value="ECO:0007669"/>
    <property type="project" value="UniProtKB-EC"/>
</dbReference>
<evidence type="ECO:0000256" key="5">
    <source>
        <dbReference type="ARBA" id="ARBA00022793"/>
    </source>
</evidence>
<evidence type="ECO:0000259" key="8">
    <source>
        <dbReference type="Pfam" id="PF09349"/>
    </source>
</evidence>
<dbReference type="Proteomes" id="UP001139157">
    <property type="component" value="Unassembled WGS sequence"/>
</dbReference>
<dbReference type="Pfam" id="PF09349">
    <property type="entry name" value="OHCU_decarbox"/>
    <property type="match status" value="1"/>
</dbReference>
<evidence type="ECO:0000256" key="6">
    <source>
        <dbReference type="ARBA" id="ARBA00023239"/>
    </source>
</evidence>
<accession>A0A9X2EC44</accession>
<dbReference type="GO" id="GO:0019628">
    <property type="term" value="P:urate catabolic process"/>
    <property type="evidence" value="ECO:0007669"/>
    <property type="project" value="TreeGrafter"/>
</dbReference>
<keyword evidence="5" id="KW-0210">Decarboxylase</keyword>
<reference evidence="9" key="1">
    <citation type="submission" date="2022-06" db="EMBL/GenBank/DDBJ databases">
        <title>Novel species in genus nocardia.</title>
        <authorList>
            <person name="Li F."/>
        </authorList>
    </citation>
    <scope>NUCLEOTIDE SEQUENCE</scope>
    <source>
        <strain evidence="9">CDC141</strain>
    </source>
</reference>
<evidence type="ECO:0000256" key="7">
    <source>
        <dbReference type="SAM" id="MobiDB-lite"/>
    </source>
</evidence>
<dbReference type="InterPro" id="IPR017595">
    <property type="entry name" value="OHCU_decarboxylase-2"/>
</dbReference>
<dbReference type="GO" id="GO:0006144">
    <property type="term" value="P:purine nucleobase metabolic process"/>
    <property type="evidence" value="ECO:0007669"/>
    <property type="project" value="UniProtKB-KW"/>
</dbReference>